<dbReference type="EMBL" id="JAYMGO010000019">
    <property type="protein sequence ID" value="KAL1256161.1"/>
    <property type="molecule type" value="Genomic_DNA"/>
</dbReference>
<evidence type="ECO:0000313" key="2">
    <source>
        <dbReference type="EMBL" id="KAL1256161.1"/>
    </source>
</evidence>
<feature type="region of interest" description="Disordered" evidence="1">
    <location>
        <begin position="45"/>
        <end position="69"/>
    </location>
</feature>
<evidence type="ECO:0000256" key="1">
    <source>
        <dbReference type="SAM" id="MobiDB-lite"/>
    </source>
</evidence>
<protein>
    <submittedName>
        <fullName evidence="2">Uncharacterized protein</fullName>
    </submittedName>
</protein>
<comment type="caution">
    <text evidence="2">The sequence shown here is derived from an EMBL/GenBank/DDBJ whole genome shotgun (WGS) entry which is preliminary data.</text>
</comment>
<gene>
    <name evidence="2" type="ORF">QQF64_014222</name>
</gene>
<organism evidence="2 3">
    <name type="scientific">Cirrhinus molitorella</name>
    <name type="common">mud carp</name>
    <dbReference type="NCBI Taxonomy" id="172907"/>
    <lineage>
        <taxon>Eukaryota</taxon>
        <taxon>Metazoa</taxon>
        <taxon>Chordata</taxon>
        <taxon>Craniata</taxon>
        <taxon>Vertebrata</taxon>
        <taxon>Euteleostomi</taxon>
        <taxon>Actinopterygii</taxon>
        <taxon>Neopterygii</taxon>
        <taxon>Teleostei</taxon>
        <taxon>Ostariophysi</taxon>
        <taxon>Cypriniformes</taxon>
        <taxon>Cyprinidae</taxon>
        <taxon>Labeoninae</taxon>
        <taxon>Labeonini</taxon>
        <taxon>Cirrhinus</taxon>
    </lineage>
</organism>
<accession>A0ABR3LTD4</accession>
<keyword evidence="3" id="KW-1185">Reference proteome</keyword>
<reference evidence="2 3" key="1">
    <citation type="submission" date="2023-09" db="EMBL/GenBank/DDBJ databases">
        <authorList>
            <person name="Wang M."/>
        </authorList>
    </citation>
    <scope>NUCLEOTIDE SEQUENCE [LARGE SCALE GENOMIC DNA]</scope>
    <source>
        <strain evidence="2">GT-2023</strain>
        <tissue evidence="2">Liver</tissue>
    </source>
</reference>
<dbReference type="Proteomes" id="UP001558613">
    <property type="component" value="Unassembled WGS sequence"/>
</dbReference>
<proteinExistence type="predicted"/>
<feature type="compositionally biased region" description="Pro residues" evidence="1">
    <location>
        <begin position="45"/>
        <end position="63"/>
    </location>
</feature>
<name>A0ABR3LTD4_9TELE</name>
<evidence type="ECO:0000313" key="3">
    <source>
        <dbReference type="Proteomes" id="UP001558613"/>
    </source>
</evidence>
<sequence>MGTKSRNLDSIIKAQGSAGCSLCFPPFNFSFSVCLSLTPPHPSPIPTTPLSLPHPPSLPPVPPLSQAHTGIASGAQCSDY</sequence>